<dbReference type="Pfam" id="PF12705">
    <property type="entry name" value="PDDEXK_1"/>
    <property type="match status" value="1"/>
</dbReference>
<dbReference type="AlphaFoldDB" id="A0A9D1SSL7"/>
<evidence type="ECO:0000256" key="3">
    <source>
        <dbReference type="ARBA" id="ARBA00022741"/>
    </source>
</evidence>
<accession>A0A9D1SSL7</accession>
<evidence type="ECO:0000256" key="6">
    <source>
        <dbReference type="ARBA" id="ARBA00022806"/>
    </source>
</evidence>
<dbReference type="Pfam" id="PF00580">
    <property type="entry name" value="UvrD-helicase"/>
    <property type="match status" value="1"/>
</dbReference>
<dbReference type="EC" id="5.6.2.4" evidence="13"/>
<dbReference type="Gene3D" id="3.90.320.10">
    <property type="match status" value="1"/>
</dbReference>
<name>A0A9D1SSL7_9CLOT</name>
<evidence type="ECO:0000256" key="2">
    <source>
        <dbReference type="ARBA" id="ARBA00022722"/>
    </source>
</evidence>
<dbReference type="Gene3D" id="1.10.486.10">
    <property type="entry name" value="PCRA, domain 4"/>
    <property type="match status" value="1"/>
</dbReference>
<comment type="similarity">
    <text evidence="1">Belongs to the helicase family. UvrD subfamily.</text>
</comment>
<keyword evidence="5 15" id="KW-0378">Hydrolase</keyword>
<proteinExistence type="inferred from homology"/>
<keyword evidence="6 15" id="KW-0347">Helicase</keyword>
<reference evidence="18" key="2">
    <citation type="journal article" date="2021" name="PeerJ">
        <title>Extensive microbial diversity within the chicken gut microbiome revealed by metagenomics and culture.</title>
        <authorList>
            <person name="Gilroy R."/>
            <person name="Ravi A."/>
            <person name="Getino M."/>
            <person name="Pursley I."/>
            <person name="Horton D.L."/>
            <person name="Alikhan N.F."/>
            <person name="Baker D."/>
            <person name="Gharbi K."/>
            <person name="Hall N."/>
            <person name="Watson M."/>
            <person name="Adriaenssens E.M."/>
            <person name="Foster-Nyarko E."/>
            <person name="Jarju S."/>
            <person name="Secka A."/>
            <person name="Antonio M."/>
            <person name="Oren A."/>
            <person name="Chaudhuri R.R."/>
            <person name="La Ragione R."/>
            <person name="Hildebrand F."/>
            <person name="Pallen M.J."/>
        </authorList>
    </citation>
    <scope>NUCLEOTIDE SEQUENCE</scope>
    <source>
        <strain evidence="18">CHK154-7741</strain>
    </source>
</reference>
<dbReference type="InterPro" id="IPR013986">
    <property type="entry name" value="DExx_box_DNA_helicase_dom_sf"/>
</dbReference>
<evidence type="ECO:0000256" key="10">
    <source>
        <dbReference type="ARBA" id="ARBA00023204"/>
    </source>
</evidence>
<comment type="catalytic activity">
    <reaction evidence="12">
        <text>Couples ATP hydrolysis with the unwinding of duplex DNA by translocating in the 3'-5' direction.</text>
        <dbReference type="EC" id="5.6.2.4"/>
    </reaction>
</comment>
<comment type="catalytic activity">
    <reaction evidence="14">
        <text>ATP + H2O = ADP + phosphate + H(+)</text>
        <dbReference type="Rhea" id="RHEA:13065"/>
        <dbReference type="ChEBI" id="CHEBI:15377"/>
        <dbReference type="ChEBI" id="CHEBI:15378"/>
        <dbReference type="ChEBI" id="CHEBI:30616"/>
        <dbReference type="ChEBI" id="CHEBI:43474"/>
        <dbReference type="ChEBI" id="CHEBI:456216"/>
        <dbReference type="EC" id="5.6.2.4"/>
    </reaction>
</comment>
<keyword evidence="4" id="KW-0227">DNA damage</keyword>
<dbReference type="InterPro" id="IPR027417">
    <property type="entry name" value="P-loop_NTPase"/>
</dbReference>
<feature type="non-terminal residue" evidence="18">
    <location>
        <position position="1"/>
    </location>
</feature>
<dbReference type="PANTHER" id="PTHR11070">
    <property type="entry name" value="UVRD / RECB / PCRA DNA HELICASE FAMILY MEMBER"/>
    <property type="match status" value="1"/>
</dbReference>
<evidence type="ECO:0000256" key="4">
    <source>
        <dbReference type="ARBA" id="ARBA00022763"/>
    </source>
</evidence>
<feature type="domain" description="UvrD-like helicase ATP-binding" evidence="16">
    <location>
        <begin position="1"/>
        <end position="297"/>
    </location>
</feature>
<dbReference type="PROSITE" id="PS51217">
    <property type="entry name" value="UVRD_HELICASE_CTER"/>
    <property type="match status" value="1"/>
</dbReference>
<dbReference type="GO" id="GO:0000725">
    <property type="term" value="P:recombinational repair"/>
    <property type="evidence" value="ECO:0007669"/>
    <property type="project" value="TreeGrafter"/>
</dbReference>
<dbReference type="InterPro" id="IPR011335">
    <property type="entry name" value="Restrct_endonuc-II-like"/>
</dbReference>
<dbReference type="InterPro" id="IPR014016">
    <property type="entry name" value="UvrD-like_ATP-bd"/>
</dbReference>
<dbReference type="Gene3D" id="3.40.50.300">
    <property type="entry name" value="P-loop containing nucleotide triphosphate hydrolases"/>
    <property type="match status" value="3"/>
</dbReference>
<keyword evidence="2" id="KW-0540">Nuclease</keyword>
<keyword evidence="10" id="KW-0234">DNA repair</keyword>
<evidence type="ECO:0000256" key="15">
    <source>
        <dbReference type="PROSITE-ProRule" id="PRU00560"/>
    </source>
</evidence>
<dbReference type="GO" id="GO:0005524">
    <property type="term" value="F:ATP binding"/>
    <property type="evidence" value="ECO:0007669"/>
    <property type="project" value="UniProtKB-UniRule"/>
</dbReference>
<dbReference type="GO" id="GO:0004527">
    <property type="term" value="F:exonuclease activity"/>
    <property type="evidence" value="ECO:0007669"/>
    <property type="project" value="UniProtKB-KW"/>
</dbReference>
<sequence>TIIKRIENILRSGCLPEKILCLTFSDAAAGEMQQRLVKEIGICASCVNVYTYHSFCNDIIKQHPEQFELMNDVELVDETRKRTFVKEAIDETNPVFYRTKFGDAYFFINEILDRINLIKKNRVTKQQYFDSINTNPDWQPRLISMIAEQKQKELAGKSTTTLQKNIETLKTKIGKAKELWSIYELFERKMFENSLIDFNDMINLVLEAFENDADFTKTVANKYQYVLVDEYQDTNASQNAIVFALIDGSDTKNVFVVGDDDQIIYGFQGANLDSIETFLKRYPDTQVITLNENNRSTQTILDFSHKVIEQDSTRLEINPAFSKYEISKVLTARNTNVIAKDKNIRLYSFGELLQEHHFIADDIEKLINSDNCPVNDEGEKALFEIAVICRKNADLIPYVERLRAKNIPYQITQGKSIFAIQSSLVAYFYLKALQNNELYSDKLFSLLRFGPLEIDVQDYNFLIVQNKLNHKDFISNIMENSEYNWNDKEKIDSFINTYNSLKSYASCENLKNTIIKVLNDTGLLNYYHNKEQNKLENIMALQKLIDEASNLMKTKGGASLGEYISYLDNAFNNNIAICIDDNGLKKNAVQLLTYHASKGREFEYVYLPELTQKNWEKAKEQNNLSVPTSAPVDDITKTLIKRAEELKLLFVGITRAKHGLFLSFSKNLAKKPQALTSYIASINFDGIDRQDFGIDEDTLTALFAMSIKQAEPDYKSRFNDEIKAAIKDFKFSPTALNCYLACPKRFLYEHILKIEVKEQNWDVANYGTTIHSVLEQAAKQAKQNGIYPSIDEVLECFRQKMKNQTFETQTAREQYEKRGIERLKTFYPKLIQTPVENLFELEYTFDGVVGENKVKGKIDRIEKNIDGTYSLYDYKTGSAKPKSQIKDGSDYEGYLNQLRFYKLAFESQNPDFKVSQVGLIFVEEPEQNFYTVLTDDDNKNIEQKLIYACEQLNTMNFEKNETEKSCKFCAYKQLCSSQTI</sequence>
<dbReference type="InterPro" id="IPR000212">
    <property type="entry name" value="DNA_helicase_UvrD/REP"/>
</dbReference>
<dbReference type="GO" id="GO:0003677">
    <property type="term" value="F:DNA binding"/>
    <property type="evidence" value="ECO:0007669"/>
    <property type="project" value="UniProtKB-KW"/>
</dbReference>
<evidence type="ECO:0000256" key="9">
    <source>
        <dbReference type="ARBA" id="ARBA00023125"/>
    </source>
</evidence>
<dbReference type="PROSITE" id="PS51198">
    <property type="entry name" value="UVRD_HELICASE_ATP_BIND"/>
    <property type="match status" value="1"/>
</dbReference>
<evidence type="ECO:0000256" key="14">
    <source>
        <dbReference type="ARBA" id="ARBA00048988"/>
    </source>
</evidence>
<keyword evidence="7" id="KW-0269">Exonuclease</keyword>
<evidence type="ECO:0000313" key="19">
    <source>
        <dbReference type="Proteomes" id="UP000886748"/>
    </source>
</evidence>
<dbReference type="EMBL" id="DVOD01000067">
    <property type="protein sequence ID" value="HIU93282.1"/>
    <property type="molecule type" value="Genomic_DNA"/>
</dbReference>
<dbReference type="PANTHER" id="PTHR11070:SF2">
    <property type="entry name" value="ATP-DEPENDENT DNA HELICASE SRS2"/>
    <property type="match status" value="1"/>
</dbReference>
<keyword evidence="8 15" id="KW-0067">ATP-binding</keyword>
<evidence type="ECO:0000256" key="7">
    <source>
        <dbReference type="ARBA" id="ARBA00022839"/>
    </source>
</evidence>
<evidence type="ECO:0000256" key="8">
    <source>
        <dbReference type="ARBA" id="ARBA00022840"/>
    </source>
</evidence>
<evidence type="ECO:0000256" key="5">
    <source>
        <dbReference type="ARBA" id="ARBA00022801"/>
    </source>
</evidence>
<evidence type="ECO:0000256" key="11">
    <source>
        <dbReference type="ARBA" id="ARBA00023235"/>
    </source>
</evidence>
<dbReference type="SUPFAM" id="SSF52540">
    <property type="entry name" value="P-loop containing nucleoside triphosphate hydrolases"/>
    <property type="match status" value="1"/>
</dbReference>
<evidence type="ECO:0000256" key="1">
    <source>
        <dbReference type="ARBA" id="ARBA00009922"/>
    </source>
</evidence>
<dbReference type="InterPro" id="IPR014017">
    <property type="entry name" value="DNA_helicase_UvrD-like_C"/>
</dbReference>
<keyword evidence="11" id="KW-0413">Isomerase</keyword>
<dbReference type="InterPro" id="IPR038726">
    <property type="entry name" value="PDDEXK_AddAB-type"/>
</dbReference>
<feature type="domain" description="UvrD-like helicase C-terminal" evidence="17">
    <location>
        <begin position="298"/>
        <end position="599"/>
    </location>
</feature>
<comment type="caution">
    <text evidence="18">The sequence shown here is derived from an EMBL/GenBank/DDBJ whole genome shotgun (WGS) entry which is preliminary data.</text>
</comment>
<evidence type="ECO:0000256" key="13">
    <source>
        <dbReference type="ARBA" id="ARBA00034808"/>
    </source>
</evidence>
<evidence type="ECO:0000259" key="17">
    <source>
        <dbReference type="PROSITE" id="PS51217"/>
    </source>
</evidence>
<dbReference type="Pfam" id="PF13361">
    <property type="entry name" value="UvrD_C"/>
    <property type="match status" value="1"/>
</dbReference>
<dbReference type="Proteomes" id="UP000886748">
    <property type="component" value="Unassembled WGS sequence"/>
</dbReference>
<keyword evidence="3 15" id="KW-0547">Nucleotide-binding</keyword>
<comment type="caution">
    <text evidence="15">Lacks conserved residue(s) required for the propagation of feature annotation.</text>
</comment>
<keyword evidence="9" id="KW-0238">DNA-binding</keyword>
<evidence type="ECO:0000259" key="16">
    <source>
        <dbReference type="PROSITE" id="PS51198"/>
    </source>
</evidence>
<evidence type="ECO:0000256" key="12">
    <source>
        <dbReference type="ARBA" id="ARBA00034617"/>
    </source>
</evidence>
<dbReference type="Gene3D" id="1.10.10.160">
    <property type="match status" value="1"/>
</dbReference>
<evidence type="ECO:0000313" key="18">
    <source>
        <dbReference type="EMBL" id="HIU93282.1"/>
    </source>
</evidence>
<reference evidence="18" key="1">
    <citation type="submission" date="2020-10" db="EMBL/GenBank/DDBJ databases">
        <authorList>
            <person name="Gilroy R."/>
        </authorList>
    </citation>
    <scope>NUCLEOTIDE SEQUENCE</scope>
    <source>
        <strain evidence="18">CHK154-7741</strain>
    </source>
</reference>
<dbReference type="GO" id="GO:0043138">
    <property type="term" value="F:3'-5' DNA helicase activity"/>
    <property type="evidence" value="ECO:0007669"/>
    <property type="project" value="UniProtKB-EC"/>
</dbReference>
<gene>
    <name evidence="18" type="ORF">IAD26_09150</name>
</gene>
<organism evidence="18 19">
    <name type="scientific">Candidatus Limenecus avicola</name>
    <dbReference type="NCBI Taxonomy" id="2840847"/>
    <lineage>
        <taxon>Bacteria</taxon>
        <taxon>Bacillati</taxon>
        <taxon>Bacillota</taxon>
        <taxon>Clostridia</taxon>
        <taxon>Eubacteriales</taxon>
        <taxon>Clostridiaceae</taxon>
        <taxon>Clostridiaceae incertae sedis</taxon>
        <taxon>Candidatus Limenecus</taxon>
    </lineage>
</organism>
<dbReference type="InterPro" id="IPR011604">
    <property type="entry name" value="PDDEXK-like_dom_sf"/>
</dbReference>
<protein>
    <recommendedName>
        <fullName evidence="13">DNA 3'-5' helicase</fullName>
        <ecNumber evidence="13">5.6.2.4</ecNumber>
    </recommendedName>
</protein>
<dbReference type="SUPFAM" id="SSF52980">
    <property type="entry name" value="Restriction endonuclease-like"/>
    <property type="match status" value="1"/>
</dbReference>
<dbReference type="CDD" id="cd17932">
    <property type="entry name" value="DEXQc_UvrD"/>
    <property type="match status" value="1"/>
</dbReference>